<proteinExistence type="predicted"/>
<evidence type="ECO:0000313" key="2">
    <source>
        <dbReference type="EMBL" id="ACT60651.1"/>
    </source>
</evidence>
<dbReference type="KEGG" id="hba:Hbal_2983"/>
<dbReference type="OrthoDB" id="8450215at2"/>
<name>C6XRP1_HIRBI</name>
<dbReference type="EMBL" id="CP001678">
    <property type="protein sequence ID" value="ACT60651.1"/>
    <property type="molecule type" value="Genomic_DNA"/>
</dbReference>
<sequence length="103" mass="11399">MDQQDNDKKSEQAPVRDILGQAELRLNNAVTSLTGSVDRMLERLEAARPAEREAEALRRDRARLAMDLDSARAREKELQQLADEASSALGAAIKEVREALGKV</sequence>
<dbReference type="AlphaFoldDB" id="C6XRP1"/>
<reference evidence="3" key="1">
    <citation type="journal article" date="2011" name="J. Bacteriol.">
        <title>Genome sequences of eight morphologically diverse alphaproteobacteria.</title>
        <authorList>
            <consortium name="US DOE Joint Genome Institute"/>
            <person name="Brown P.J."/>
            <person name="Kysela D.T."/>
            <person name="Buechlein A."/>
            <person name="Hemmerich C."/>
            <person name="Brun Y.V."/>
        </authorList>
    </citation>
    <scope>NUCLEOTIDE SEQUENCE [LARGE SCALE GENOMIC DNA]</scope>
    <source>
        <strain evidence="3">ATCC 49814 / DSM 5838 / IFAM 1418</strain>
    </source>
</reference>
<keyword evidence="1" id="KW-0175">Coiled coil</keyword>
<feature type="coiled-coil region" evidence="1">
    <location>
        <begin position="54"/>
        <end position="88"/>
    </location>
</feature>
<dbReference type="Pfam" id="PF13747">
    <property type="entry name" value="DUF4164"/>
    <property type="match status" value="1"/>
</dbReference>
<dbReference type="eggNOG" id="ENOG5030HKH">
    <property type="taxonomic scope" value="Bacteria"/>
</dbReference>
<protein>
    <recommendedName>
        <fullName evidence="4">DUF4164 family protein</fullName>
    </recommendedName>
</protein>
<dbReference type="RefSeq" id="WP_015828801.1">
    <property type="nucleotide sequence ID" value="NC_012982.1"/>
</dbReference>
<gene>
    <name evidence="2" type="ordered locus">Hbal_2983</name>
</gene>
<accession>C6XRP1</accession>
<dbReference type="InterPro" id="IPR025310">
    <property type="entry name" value="DUF4164"/>
</dbReference>
<dbReference type="Proteomes" id="UP000002745">
    <property type="component" value="Chromosome"/>
</dbReference>
<evidence type="ECO:0000313" key="3">
    <source>
        <dbReference type="Proteomes" id="UP000002745"/>
    </source>
</evidence>
<evidence type="ECO:0000256" key="1">
    <source>
        <dbReference type="SAM" id="Coils"/>
    </source>
</evidence>
<keyword evidence="3" id="KW-1185">Reference proteome</keyword>
<organism evidence="2 3">
    <name type="scientific">Hirschia baltica (strain ATCC 49814 / DSM 5838 / IFAM 1418)</name>
    <dbReference type="NCBI Taxonomy" id="582402"/>
    <lineage>
        <taxon>Bacteria</taxon>
        <taxon>Pseudomonadati</taxon>
        <taxon>Pseudomonadota</taxon>
        <taxon>Alphaproteobacteria</taxon>
        <taxon>Hyphomonadales</taxon>
        <taxon>Hyphomonadaceae</taxon>
        <taxon>Hirschia</taxon>
    </lineage>
</organism>
<evidence type="ECO:0008006" key="4">
    <source>
        <dbReference type="Google" id="ProtNLM"/>
    </source>
</evidence>
<dbReference type="STRING" id="582402.Hbal_2983"/>
<dbReference type="HOGENOM" id="CLU_2259909_0_0_5"/>